<sequence length="157" mass="16535">MNKSSKLSDQGHTLTSGRQAGCSGAQPSRRCPQQAPLRGPPRGGESCLASRLRLRPRCGNAARLRGSRLRPPPRPGALATAAARLRYPQSLQLLGLSLESACLSLCSLGVFCDWAHLLWGFGGPGDGTTSCPWPPPPPPPMSWPLGLSPDVPEDGPP</sequence>
<reference evidence="1" key="1">
    <citation type="submission" date="2023-05" db="EMBL/GenBank/DDBJ databases">
        <authorList>
            <consortium name="ELIXIR-Norway"/>
        </authorList>
    </citation>
    <scope>NUCLEOTIDE SEQUENCE</scope>
</reference>
<accession>A0ACB0EHX5</accession>
<organism evidence="1 2">
    <name type="scientific">Rangifer tarandus platyrhynchus</name>
    <name type="common">Svalbard reindeer</name>
    <dbReference type="NCBI Taxonomy" id="3082113"/>
    <lineage>
        <taxon>Eukaryota</taxon>
        <taxon>Metazoa</taxon>
        <taxon>Chordata</taxon>
        <taxon>Craniata</taxon>
        <taxon>Vertebrata</taxon>
        <taxon>Euteleostomi</taxon>
        <taxon>Mammalia</taxon>
        <taxon>Eutheria</taxon>
        <taxon>Laurasiatheria</taxon>
        <taxon>Artiodactyla</taxon>
        <taxon>Ruminantia</taxon>
        <taxon>Pecora</taxon>
        <taxon>Cervidae</taxon>
        <taxon>Odocoileinae</taxon>
        <taxon>Rangifer</taxon>
    </lineage>
</organism>
<proteinExistence type="predicted"/>
<evidence type="ECO:0000313" key="2">
    <source>
        <dbReference type="Proteomes" id="UP001162501"/>
    </source>
</evidence>
<dbReference type="Proteomes" id="UP001162501">
    <property type="component" value="Chromosome 20"/>
</dbReference>
<protein>
    <submittedName>
        <fullName evidence="1">Uncharacterized protein</fullName>
    </submittedName>
</protein>
<evidence type="ECO:0000313" key="1">
    <source>
        <dbReference type="EMBL" id="CAI9700282.1"/>
    </source>
</evidence>
<gene>
    <name evidence="1" type="ORF">MRATA1EN3_LOCUS11495</name>
</gene>
<dbReference type="EMBL" id="OX596104">
    <property type="protein sequence ID" value="CAI9700282.1"/>
    <property type="molecule type" value="Genomic_DNA"/>
</dbReference>
<name>A0ACB0EHX5_RANTA</name>